<evidence type="ECO:0000256" key="3">
    <source>
        <dbReference type="ARBA" id="ARBA00022553"/>
    </source>
</evidence>
<dbReference type="Pfam" id="PF02518">
    <property type="entry name" value="HATPase_c"/>
    <property type="match status" value="1"/>
</dbReference>
<keyword evidence="7 11" id="KW-0067">ATP-binding</keyword>
<dbReference type="EMBL" id="CP145607">
    <property type="protein sequence ID" value="WWM70855.1"/>
    <property type="molecule type" value="Genomic_DNA"/>
</dbReference>
<name>A0ABZ2G1L0_9SPHN</name>
<keyword evidence="5" id="KW-0547">Nucleotide-binding</keyword>
<sequence length="380" mass="41729">MTDSDMPHAARPEAEAVEVSLEFLSRLGQAALDPIIVSDARGCIAYWNDRCTECFGWAREDVLGKRIHDLLIPKRLVPHHLSSFAKSIVIEGPPPKRYVTHALRRDGTEFMVELSIIHMTIGSARFPFCFVRDIDAEKRHEAKLREADDKLAYLARLNAMATMAAALAHEMAQPLGAAQNFLSIALMERDHPAHEALLDCRSALGEAAQSLASIRGLVRKGGAVPDVVALDEVLNDVLRVLSAQSQSHVRFEMGSCAHLVWADRIHVEQVLTNLLRNATEALQSRTDGQVAVTAETQGEQLVVAVDDNGPGIPEERWPTLFEAFRSTKSENMGMGLALSRVLVERCGGRLWIEHKNGSGARFCFTLPRKTIMTAPAGGTS</sequence>
<evidence type="ECO:0000256" key="8">
    <source>
        <dbReference type="ARBA" id="ARBA00023012"/>
    </source>
</evidence>
<dbReference type="PANTHER" id="PTHR43065:SF42">
    <property type="entry name" value="TWO-COMPONENT SENSOR PPRA"/>
    <property type="match status" value="1"/>
</dbReference>
<evidence type="ECO:0000256" key="7">
    <source>
        <dbReference type="ARBA" id="ARBA00022840"/>
    </source>
</evidence>
<dbReference type="InterPro" id="IPR036890">
    <property type="entry name" value="HATPase_C_sf"/>
</dbReference>
<dbReference type="InterPro" id="IPR013767">
    <property type="entry name" value="PAS_fold"/>
</dbReference>
<dbReference type="InterPro" id="IPR005467">
    <property type="entry name" value="His_kinase_dom"/>
</dbReference>
<accession>A0ABZ2G1L0</accession>
<dbReference type="CDD" id="cd00130">
    <property type="entry name" value="PAS"/>
    <property type="match status" value="1"/>
</dbReference>
<proteinExistence type="predicted"/>
<evidence type="ECO:0000256" key="5">
    <source>
        <dbReference type="ARBA" id="ARBA00022741"/>
    </source>
</evidence>
<gene>
    <name evidence="11" type="ORF">V6R86_09255</name>
</gene>
<dbReference type="PROSITE" id="PS50112">
    <property type="entry name" value="PAS"/>
    <property type="match status" value="1"/>
</dbReference>
<evidence type="ECO:0000256" key="4">
    <source>
        <dbReference type="ARBA" id="ARBA00022679"/>
    </source>
</evidence>
<dbReference type="EC" id="2.7.13.3" evidence="2"/>
<evidence type="ECO:0000256" key="2">
    <source>
        <dbReference type="ARBA" id="ARBA00012438"/>
    </source>
</evidence>
<dbReference type="PANTHER" id="PTHR43065">
    <property type="entry name" value="SENSOR HISTIDINE KINASE"/>
    <property type="match status" value="1"/>
</dbReference>
<evidence type="ECO:0000259" key="10">
    <source>
        <dbReference type="PROSITE" id="PS50112"/>
    </source>
</evidence>
<organism evidence="11 12">
    <name type="scientific">Sphingomonas kaistensis</name>
    <dbReference type="NCBI Taxonomy" id="298708"/>
    <lineage>
        <taxon>Bacteria</taxon>
        <taxon>Pseudomonadati</taxon>
        <taxon>Pseudomonadota</taxon>
        <taxon>Alphaproteobacteria</taxon>
        <taxon>Sphingomonadales</taxon>
        <taxon>Sphingomonadaceae</taxon>
        <taxon>Sphingomonas</taxon>
    </lineage>
</organism>
<dbReference type="PRINTS" id="PR00344">
    <property type="entry name" value="BCTRLSENSOR"/>
</dbReference>
<evidence type="ECO:0000256" key="6">
    <source>
        <dbReference type="ARBA" id="ARBA00022777"/>
    </source>
</evidence>
<dbReference type="PROSITE" id="PS50109">
    <property type="entry name" value="HIS_KIN"/>
    <property type="match status" value="1"/>
</dbReference>
<dbReference type="SUPFAM" id="SSF55874">
    <property type="entry name" value="ATPase domain of HSP90 chaperone/DNA topoisomerase II/histidine kinase"/>
    <property type="match status" value="1"/>
</dbReference>
<dbReference type="Gene3D" id="3.30.450.20">
    <property type="entry name" value="PAS domain"/>
    <property type="match status" value="1"/>
</dbReference>
<dbReference type="Pfam" id="PF00989">
    <property type="entry name" value="PAS"/>
    <property type="match status" value="1"/>
</dbReference>
<dbReference type="InterPro" id="IPR004358">
    <property type="entry name" value="Sig_transdc_His_kin-like_C"/>
</dbReference>
<dbReference type="GO" id="GO:0005524">
    <property type="term" value="F:ATP binding"/>
    <property type="evidence" value="ECO:0007669"/>
    <property type="project" value="UniProtKB-KW"/>
</dbReference>
<evidence type="ECO:0000256" key="1">
    <source>
        <dbReference type="ARBA" id="ARBA00000085"/>
    </source>
</evidence>
<keyword evidence="4" id="KW-0808">Transferase</keyword>
<dbReference type="SUPFAM" id="SSF55785">
    <property type="entry name" value="PYP-like sensor domain (PAS domain)"/>
    <property type="match status" value="1"/>
</dbReference>
<feature type="domain" description="PAS" evidence="10">
    <location>
        <begin position="20"/>
        <end position="74"/>
    </location>
</feature>
<evidence type="ECO:0000313" key="12">
    <source>
        <dbReference type="Proteomes" id="UP001382935"/>
    </source>
</evidence>
<keyword evidence="3" id="KW-0597">Phosphoprotein</keyword>
<evidence type="ECO:0000313" key="11">
    <source>
        <dbReference type="EMBL" id="WWM70855.1"/>
    </source>
</evidence>
<keyword evidence="12" id="KW-1185">Reference proteome</keyword>
<dbReference type="Gene3D" id="1.10.287.130">
    <property type="match status" value="1"/>
</dbReference>
<keyword evidence="8" id="KW-0902">Two-component regulatory system</keyword>
<dbReference type="SMART" id="SM00387">
    <property type="entry name" value="HATPase_c"/>
    <property type="match status" value="1"/>
</dbReference>
<dbReference type="InterPro" id="IPR003594">
    <property type="entry name" value="HATPase_dom"/>
</dbReference>
<reference evidence="11 12" key="1">
    <citation type="submission" date="2024-02" db="EMBL/GenBank/DDBJ databases">
        <title>Full genome sequence of Sphingomonas kaistensis.</title>
        <authorList>
            <person name="Poletto B.L."/>
            <person name="Silva G."/>
            <person name="Galante D."/>
            <person name="Campos K.R."/>
            <person name="Santos M.B.N."/>
            <person name="Sacchi C.T."/>
        </authorList>
    </citation>
    <scope>NUCLEOTIDE SEQUENCE [LARGE SCALE GENOMIC DNA]</scope>
    <source>
        <strain evidence="11 12">MA4R</strain>
    </source>
</reference>
<dbReference type="Gene3D" id="3.30.565.10">
    <property type="entry name" value="Histidine kinase-like ATPase, C-terminal domain"/>
    <property type="match status" value="1"/>
</dbReference>
<dbReference type="InterPro" id="IPR035965">
    <property type="entry name" value="PAS-like_dom_sf"/>
</dbReference>
<dbReference type="InterPro" id="IPR000014">
    <property type="entry name" value="PAS"/>
</dbReference>
<comment type="catalytic activity">
    <reaction evidence="1">
        <text>ATP + protein L-histidine = ADP + protein N-phospho-L-histidine.</text>
        <dbReference type="EC" id="2.7.13.3"/>
    </reaction>
</comment>
<protein>
    <recommendedName>
        <fullName evidence="2">histidine kinase</fullName>
        <ecNumber evidence="2">2.7.13.3</ecNumber>
    </recommendedName>
</protein>
<feature type="domain" description="Histidine kinase" evidence="9">
    <location>
        <begin position="166"/>
        <end position="370"/>
    </location>
</feature>
<evidence type="ECO:0000259" key="9">
    <source>
        <dbReference type="PROSITE" id="PS50109"/>
    </source>
</evidence>
<dbReference type="Proteomes" id="UP001382935">
    <property type="component" value="Chromosome"/>
</dbReference>
<dbReference type="NCBIfam" id="TIGR00229">
    <property type="entry name" value="sensory_box"/>
    <property type="match status" value="1"/>
</dbReference>
<dbReference type="RefSeq" id="WP_338503980.1">
    <property type="nucleotide sequence ID" value="NZ_CP145607.1"/>
</dbReference>
<keyword evidence="6" id="KW-0418">Kinase</keyword>
<dbReference type="SMART" id="SM00091">
    <property type="entry name" value="PAS"/>
    <property type="match status" value="1"/>
</dbReference>